<evidence type="ECO:0000313" key="4">
    <source>
        <dbReference type="EMBL" id="KAH0455843.1"/>
    </source>
</evidence>
<dbReference type="PANTHER" id="PTHR23054">
    <property type="entry name" value="TERNARY COMPLEX FACTOR MIP1, LEUCINE-ZIPPER-RELATED"/>
    <property type="match status" value="1"/>
</dbReference>
<dbReference type="PANTHER" id="PTHR23054:SF61">
    <property type="entry name" value="OS02G0153000 PROTEIN"/>
    <property type="match status" value="1"/>
</dbReference>
<feature type="domain" description="Ternary complex factor MIP1 leucine-zipper" evidence="3">
    <location>
        <begin position="149"/>
        <end position="221"/>
    </location>
</feature>
<dbReference type="InterPro" id="IPR025757">
    <property type="entry name" value="MIP1_Leuzipper"/>
</dbReference>
<evidence type="ECO:0000259" key="3">
    <source>
        <dbReference type="Pfam" id="PF14389"/>
    </source>
</evidence>
<proteinExistence type="predicted"/>
<evidence type="ECO:0000313" key="5">
    <source>
        <dbReference type="Proteomes" id="UP000775213"/>
    </source>
</evidence>
<protein>
    <submittedName>
        <fullName evidence="4">Uncharacterized protein</fullName>
    </submittedName>
</protein>
<evidence type="ECO:0000256" key="1">
    <source>
        <dbReference type="SAM" id="MobiDB-lite"/>
    </source>
</evidence>
<feature type="compositionally biased region" description="Low complexity" evidence="1">
    <location>
        <begin position="48"/>
        <end position="61"/>
    </location>
</feature>
<gene>
    <name evidence="4" type="ORF">IEQ34_015875</name>
</gene>
<feature type="domain" description="DUF547" evidence="2">
    <location>
        <begin position="470"/>
        <end position="603"/>
    </location>
</feature>
<dbReference type="AlphaFoldDB" id="A0AAV7GJP5"/>
<name>A0AAV7GJP5_DENCH</name>
<dbReference type="Pfam" id="PF14389">
    <property type="entry name" value="Lzipper-MIP1"/>
    <property type="match status" value="1"/>
</dbReference>
<organism evidence="4 5">
    <name type="scientific">Dendrobium chrysotoxum</name>
    <name type="common">Orchid</name>
    <dbReference type="NCBI Taxonomy" id="161865"/>
    <lineage>
        <taxon>Eukaryota</taxon>
        <taxon>Viridiplantae</taxon>
        <taxon>Streptophyta</taxon>
        <taxon>Embryophyta</taxon>
        <taxon>Tracheophyta</taxon>
        <taxon>Spermatophyta</taxon>
        <taxon>Magnoliopsida</taxon>
        <taxon>Liliopsida</taxon>
        <taxon>Asparagales</taxon>
        <taxon>Orchidaceae</taxon>
        <taxon>Epidendroideae</taxon>
        <taxon>Malaxideae</taxon>
        <taxon>Dendrobiinae</taxon>
        <taxon>Dendrobium</taxon>
    </lineage>
</organism>
<evidence type="ECO:0000259" key="2">
    <source>
        <dbReference type="Pfam" id="PF04784"/>
    </source>
</evidence>
<dbReference type="Proteomes" id="UP000775213">
    <property type="component" value="Unassembled WGS sequence"/>
</dbReference>
<dbReference type="Pfam" id="PF04784">
    <property type="entry name" value="DUF547"/>
    <property type="match status" value="1"/>
</dbReference>
<reference evidence="4 5" key="1">
    <citation type="journal article" date="2021" name="Hortic Res">
        <title>Chromosome-scale assembly of the Dendrobium chrysotoxum genome enhances the understanding of orchid evolution.</title>
        <authorList>
            <person name="Zhang Y."/>
            <person name="Zhang G.Q."/>
            <person name="Zhang D."/>
            <person name="Liu X.D."/>
            <person name="Xu X.Y."/>
            <person name="Sun W.H."/>
            <person name="Yu X."/>
            <person name="Zhu X."/>
            <person name="Wang Z.W."/>
            <person name="Zhao X."/>
            <person name="Zhong W.Y."/>
            <person name="Chen H."/>
            <person name="Yin W.L."/>
            <person name="Huang T."/>
            <person name="Niu S.C."/>
            <person name="Liu Z.J."/>
        </authorList>
    </citation>
    <scope>NUCLEOTIDE SEQUENCE [LARGE SCALE GENOMIC DNA]</scope>
    <source>
        <strain evidence="4">Lindl</strain>
    </source>
</reference>
<sequence>MLCLKAEALWGEMYVSHGAILPVNLGSSIQSAMQRGVRERGGRGGYGAPDPSSSSSSGDGCSRIEETKSIHGQKVDSGGKMGCYRSQLEKERRANVMTRSGPLKWRIEAGSLRDCKDQIVCGWNMHAGITCGNQEAQARLCVRSGDALHEVQILEKQLQEEIDLHVALANAVGNTVLPLSRSPSKLPNKAQELLASIDALEITVRKLEEELYALHFSLQHERRERHAAEIHIEYLQIPSLASPSSTSGYIWEDNVSSLRLSKLGVQVLPSIHMDVLPGSEDLESFRGPSENIPLNEVLGQCDGGEEKRIIDYSSELPVAALKDLKVKNLLPHPNQLSEEMVLCMRNIFLRLSRSPTTTSKASLSKWLSLLSSPGGNLSHSSLTSFSDSSRLPSSMQTSSELIHGDEAMDQEGIYDPYGVNERLNWRDIGKYRLATEVSWMSVGKAQLEYAAGALKKFRFLVEQLAKVNPAQMSNDEKLAFWINLYNALIMHIYLAYGVPRSDIKLFSLMKKACYTVGDQSFSAADIEFVILKMKPPAHRPQIALTLALHKFKLSEEHRKYSIDYSEPLALFGLSYGMYSCPAVRIFTASNVQEELKKSMKDYIQASVGINDKGKLLVPKLLYFFAKGVVEDSLLVDWICRYLTPEQASVVRDSTSHRKQRLLGARSFSIIPFDSRFRYLFLPHNKSQNCK</sequence>
<comment type="caution">
    <text evidence="4">The sequence shown here is derived from an EMBL/GenBank/DDBJ whole genome shotgun (WGS) entry which is preliminary data.</text>
</comment>
<feature type="region of interest" description="Disordered" evidence="1">
    <location>
        <begin position="32"/>
        <end position="63"/>
    </location>
</feature>
<dbReference type="InterPro" id="IPR006869">
    <property type="entry name" value="DUF547"/>
</dbReference>
<accession>A0AAV7GJP5</accession>
<keyword evidence="5" id="KW-1185">Reference proteome</keyword>
<dbReference type="EMBL" id="JAGFBR010000014">
    <property type="protein sequence ID" value="KAH0455843.1"/>
    <property type="molecule type" value="Genomic_DNA"/>
</dbReference>